<accession>A0A4U1CDN7</accession>
<keyword evidence="7 11" id="KW-0798">TonB box</keyword>
<dbReference type="InterPro" id="IPR000531">
    <property type="entry name" value="Beta-barrel_TonB"/>
</dbReference>
<evidence type="ECO:0000256" key="6">
    <source>
        <dbReference type="ARBA" id="ARBA00023004"/>
    </source>
</evidence>
<proteinExistence type="inferred from homology"/>
<dbReference type="EMBL" id="SWBQ01000005">
    <property type="protein sequence ID" value="TKC04324.1"/>
    <property type="molecule type" value="Genomic_DNA"/>
</dbReference>
<keyword evidence="9 10" id="KW-0998">Cell outer membrane</keyword>
<feature type="domain" description="Secretin/TonB short N-terminal" evidence="13">
    <location>
        <begin position="78"/>
        <end position="115"/>
    </location>
</feature>
<dbReference type="OrthoDB" id="9768177at2"/>
<dbReference type="SUPFAM" id="SSF56935">
    <property type="entry name" value="Porins"/>
    <property type="match status" value="1"/>
</dbReference>
<dbReference type="Gene3D" id="2.170.130.10">
    <property type="entry name" value="TonB-dependent receptor, plug domain"/>
    <property type="match status" value="1"/>
</dbReference>
<dbReference type="InterPro" id="IPR008969">
    <property type="entry name" value="CarboxyPept-like_regulatory"/>
</dbReference>
<evidence type="ECO:0000256" key="7">
    <source>
        <dbReference type="ARBA" id="ARBA00023077"/>
    </source>
</evidence>
<keyword evidence="4" id="KW-0410">Iron transport</keyword>
<dbReference type="InterPro" id="IPR023996">
    <property type="entry name" value="TonB-dep_OMP_SusC/RagA"/>
</dbReference>
<dbReference type="InterPro" id="IPR023997">
    <property type="entry name" value="TonB-dep_OMP_SusC/RagA_CS"/>
</dbReference>
<dbReference type="GO" id="GO:0006826">
    <property type="term" value="P:iron ion transport"/>
    <property type="evidence" value="ECO:0007669"/>
    <property type="project" value="UniProtKB-KW"/>
</dbReference>
<dbReference type="Gene3D" id="2.60.40.1120">
    <property type="entry name" value="Carboxypeptidase-like, regulatory domain"/>
    <property type="match status" value="1"/>
</dbReference>
<dbReference type="NCBIfam" id="TIGR04056">
    <property type="entry name" value="OMP_RagA_SusC"/>
    <property type="match status" value="1"/>
</dbReference>
<dbReference type="InterPro" id="IPR039426">
    <property type="entry name" value="TonB-dep_rcpt-like"/>
</dbReference>
<keyword evidence="6" id="KW-0408">Iron</keyword>
<name>A0A4U1CDN7_9SPHI</name>
<keyword evidence="3 10" id="KW-1134">Transmembrane beta strand</keyword>
<evidence type="ECO:0000256" key="4">
    <source>
        <dbReference type="ARBA" id="ARBA00022496"/>
    </source>
</evidence>
<keyword evidence="16" id="KW-1185">Reference proteome</keyword>
<evidence type="ECO:0000259" key="12">
    <source>
        <dbReference type="Pfam" id="PF00593"/>
    </source>
</evidence>
<evidence type="ECO:0000256" key="10">
    <source>
        <dbReference type="PROSITE-ProRule" id="PRU01360"/>
    </source>
</evidence>
<dbReference type="Pfam" id="PF07715">
    <property type="entry name" value="Plug"/>
    <property type="match status" value="1"/>
</dbReference>
<protein>
    <submittedName>
        <fullName evidence="15">SusC/RagA family TonB-linked outer membrane protein</fullName>
    </submittedName>
</protein>
<evidence type="ECO:0000256" key="3">
    <source>
        <dbReference type="ARBA" id="ARBA00022452"/>
    </source>
</evidence>
<dbReference type="PROSITE" id="PS52016">
    <property type="entry name" value="TONB_DEPENDENT_REC_3"/>
    <property type="match status" value="1"/>
</dbReference>
<evidence type="ECO:0000313" key="15">
    <source>
        <dbReference type="EMBL" id="TKC04324.1"/>
    </source>
</evidence>
<evidence type="ECO:0000256" key="9">
    <source>
        <dbReference type="ARBA" id="ARBA00023237"/>
    </source>
</evidence>
<evidence type="ECO:0000259" key="13">
    <source>
        <dbReference type="Pfam" id="PF07660"/>
    </source>
</evidence>
<evidence type="ECO:0000313" key="16">
    <source>
        <dbReference type="Proteomes" id="UP000307244"/>
    </source>
</evidence>
<dbReference type="InterPro" id="IPR036942">
    <property type="entry name" value="Beta-barrel_TonB_sf"/>
</dbReference>
<evidence type="ECO:0000256" key="1">
    <source>
        <dbReference type="ARBA" id="ARBA00004571"/>
    </source>
</evidence>
<dbReference type="InterPro" id="IPR012910">
    <property type="entry name" value="Plug_dom"/>
</dbReference>
<dbReference type="AlphaFoldDB" id="A0A4U1CDN7"/>
<dbReference type="Proteomes" id="UP000307244">
    <property type="component" value="Unassembled WGS sequence"/>
</dbReference>
<keyword evidence="2 10" id="KW-0813">Transport</keyword>
<dbReference type="Pfam" id="PF00593">
    <property type="entry name" value="TonB_dep_Rec_b-barrel"/>
    <property type="match status" value="1"/>
</dbReference>
<keyword evidence="5 10" id="KW-0812">Transmembrane</keyword>
<dbReference type="InterPro" id="IPR037066">
    <property type="entry name" value="Plug_dom_sf"/>
</dbReference>
<dbReference type="SUPFAM" id="SSF49464">
    <property type="entry name" value="Carboxypeptidase regulatory domain-like"/>
    <property type="match status" value="1"/>
</dbReference>
<dbReference type="Pfam" id="PF13715">
    <property type="entry name" value="CarbopepD_reg_2"/>
    <property type="match status" value="1"/>
</dbReference>
<evidence type="ECO:0000256" key="8">
    <source>
        <dbReference type="ARBA" id="ARBA00023136"/>
    </source>
</evidence>
<dbReference type="Pfam" id="PF07660">
    <property type="entry name" value="STN"/>
    <property type="match status" value="1"/>
</dbReference>
<evidence type="ECO:0000256" key="2">
    <source>
        <dbReference type="ARBA" id="ARBA00022448"/>
    </source>
</evidence>
<evidence type="ECO:0000259" key="14">
    <source>
        <dbReference type="Pfam" id="PF07715"/>
    </source>
</evidence>
<comment type="caution">
    <text evidence="15">The sequence shown here is derived from an EMBL/GenBank/DDBJ whole genome shotgun (WGS) entry which is preliminary data.</text>
</comment>
<keyword evidence="8 10" id="KW-0472">Membrane</keyword>
<sequence length="1184" mass="131880">MYDIISPFGRLRLYHKIMLIMRLTTVILIASLMQVSAASFGQRITLNKTNASLFSVLKDIRKQSGFDFYYEEKTNLQDQKVSLSISNATLEEALSTALKGLDLVYEIDGKIVSIKNKKVPSFLDRLAERWAAIDVRGKVVDNKNGPLIGATITIKGTTRSVRTGDDGEFRLTDVDEKAVLVISYLGYEIREVSAKYDLGTITMIVTEAKLDEVSVVSTGYQTIPKERATGSFVQIDNELLNRRVGTNILDRLNGVASGVFFNGTASNTIATTVNNRNNGITIRGQNSFSTTTAQPLIVVDNFPYEGEINNINPNDIESVTVLKDAASASIWGARAGNGVIVITTKKGAKNQKMKVELNSNVTIIDKPDLYNSKDFLNSSSYIEVEKVLFDAGFFNSDITNTSARPTVSPAVELFALLRAATNDADKAAINARIGALKQYDVRDDYDKYVYQKAVNQQYSLGIRGGGDNLSYSLSLGYDNNLNSLIGNSYTRTTVNSTNTYTPVKNLDLTASINYSQNKTTENNEFGYKTYTGTGGTKYNYLYPYARLADDNGNPLSVDNSIRMSYLDLMESRGFLDWHYRPLNEIKTNDYTTKINDLTMRLSARYKIQPSLNAEVIYQNEKQIIDRNNLKSQDTYYTRNLINKYSVYNAATGKVTYVFPLGGILTKGNYDWSNYNVRGQLNYNEKIGQHEINAIGGAELRELSNEGFTRLSYGYDDQFGTSVPTLDFVTSYPTNPSSSARIPSLSSSISGFTNRYLSYYANAGYTYNEKYTLTLSGRKDGANLFGVNTNDKVTPLWSAGAGWDISKESFYNAEIVPYLRLRTSYGYNGNVNRNGTALLTGSYTTDPITGAKIISGATAPNPDLRWEKIKNINIGIDFASKNDILRGTIEGFYKKGFDLFQATALAPQTGFTSYNANAANSQSKGIDLTLQSQNLRGIIGWNSTLLLSTLNDKVVKYDPPLTSNSITGLGFVVGYPMYSMFSYKWAGLNATNGNPVGYLNGKTSEEYTAIRNNFKPDSLVYSGSARPTVFGFLRNDFTYKGFNLSVNVSYNLGYVFRRNTTSLNYRDVLLTRQHEDYDLRWKQVGDESKTDVPSLVYPNNSDRSTFYQYSEVLVEKADNVRIQDIRFGYDFSPNILNNLSIRRLQVFAYGNNIGIIWRKNKLGIDPDAGLFSNPRSIAFGLSANF</sequence>
<dbReference type="NCBIfam" id="TIGR04057">
    <property type="entry name" value="SusC_RagA_signa"/>
    <property type="match status" value="1"/>
</dbReference>
<dbReference type="InterPro" id="IPR011662">
    <property type="entry name" value="Secretin/TonB_short_N"/>
</dbReference>
<feature type="domain" description="TonB-dependent receptor-like beta-barrel" evidence="12">
    <location>
        <begin position="623"/>
        <end position="1052"/>
    </location>
</feature>
<feature type="domain" description="TonB-dependent receptor plug" evidence="14">
    <location>
        <begin position="225"/>
        <end position="339"/>
    </location>
</feature>
<evidence type="ECO:0000256" key="11">
    <source>
        <dbReference type="RuleBase" id="RU003357"/>
    </source>
</evidence>
<dbReference type="GO" id="GO:0009279">
    <property type="term" value="C:cell outer membrane"/>
    <property type="evidence" value="ECO:0007669"/>
    <property type="project" value="UniProtKB-SubCell"/>
</dbReference>
<organism evidence="15 16">
    <name type="scientific">Pedobacter frigoris</name>
    <dbReference type="NCBI Taxonomy" id="2571272"/>
    <lineage>
        <taxon>Bacteria</taxon>
        <taxon>Pseudomonadati</taxon>
        <taxon>Bacteroidota</taxon>
        <taxon>Sphingobacteriia</taxon>
        <taxon>Sphingobacteriales</taxon>
        <taxon>Sphingobacteriaceae</taxon>
        <taxon>Pedobacter</taxon>
    </lineage>
</organism>
<keyword evidence="4" id="KW-0406">Ion transport</keyword>
<reference evidence="15 16" key="1">
    <citation type="submission" date="2019-04" db="EMBL/GenBank/DDBJ databases">
        <title>Pedobacter sp. RP-3-15 sp. nov., isolated from Arctic soil.</title>
        <authorList>
            <person name="Dahal R.H."/>
            <person name="Kim D.-U."/>
        </authorList>
    </citation>
    <scope>NUCLEOTIDE SEQUENCE [LARGE SCALE GENOMIC DNA]</scope>
    <source>
        <strain evidence="15 16">RP-3-15</strain>
    </source>
</reference>
<comment type="similarity">
    <text evidence="10 11">Belongs to the TonB-dependent receptor family.</text>
</comment>
<comment type="subcellular location">
    <subcellularLocation>
        <location evidence="1 10">Cell outer membrane</location>
        <topology evidence="1 10">Multi-pass membrane protein</topology>
    </subcellularLocation>
</comment>
<dbReference type="Gene3D" id="2.40.170.20">
    <property type="entry name" value="TonB-dependent receptor, beta-barrel domain"/>
    <property type="match status" value="1"/>
</dbReference>
<gene>
    <name evidence="15" type="ORF">FA047_17210</name>
</gene>
<evidence type="ECO:0000256" key="5">
    <source>
        <dbReference type="ARBA" id="ARBA00022692"/>
    </source>
</evidence>